<evidence type="ECO:0000259" key="8">
    <source>
        <dbReference type="PROSITE" id="PS51900"/>
    </source>
</evidence>
<dbReference type="GO" id="GO:0015074">
    <property type="term" value="P:DNA integration"/>
    <property type="evidence" value="ECO:0007669"/>
    <property type="project" value="UniProtKB-KW"/>
</dbReference>
<dbReference type="InterPro" id="IPR010998">
    <property type="entry name" value="Integrase_recombinase_N"/>
</dbReference>
<dbReference type="InterPro" id="IPR013762">
    <property type="entry name" value="Integrase-like_cat_sf"/>
</dbReference>
<dbReference type="GO" id="GO:0006310">
    <property type="term" value="P:DNA recombination"/>
    <property type="evidence" value="ECO:0007669"/>
    <property type="project" value="UniProtKB-KW"/>
</dbReference>
<dbReference type="PANTHER" id="PTHR30349">
    <property type="entry name" value="PHAGE INTEGRASE-RELATED"/>
    <property type="match status" value="1"/>
</dbReference>
<reference evidence="10" key="1">
    <citation type="journal article" date="2010" name="Stand. Genomic Sci.">
        <title>Complete genome sequence of Syntrophothermus lipocalidus type strain (TGB-C1T).</title>
        <authorList>
            <consortium name="US DOE Joint Genome Institute (JGI-PGF)"/>
            <person name="Djao O."/>
            <person name="Zhang X."/>
            <person name="Lucas S."/>
            <person name="Lapidus A."/>
            <person name="Glavina Del Rio T."/>
            <person name="Nolan M."/>
            <person name="Tice H."/>
            <person name="Cheng J."/>
            <person name="Han C."/>
            <person name="Tapia R."/>
            <person name="Goodwin L."/>
            <person name="Pitluck S."/>
            <person name="Liolios K."/>
            <person name="Ivanova N."/>
            <person name="Mavromatis K."/>
            <person name="Mikhailova N."/>
            <person name="Ovchinnikova G."/>
            <person name="Pati A."/>
            <person name="Brambilla E."/>
            <person name="Chen A."/>
            <person name="Palaniappan K."/>
            <person name="Land M."/>
            <person name="Hauser L."/>
            <person name="Chang Y."/>
            <person name="Jeffries C."/>
            <person name="Rohde M."/>
            <person name="Sikorski J."/>
            <person name="Spring S."/>
            <person name="Goker M."/>
            <person name="Detter J."/>
            <person name="Woyke T."/>
            <person name="Bristow J."/>
            <person name="Eisen J."/>
            <person name="Markowitz V."/>
            <person name="Hugenholtz P."/>
            <person name="Kyrpides N."/>
            <person name="Klenk H."/>
        </authorList>
    </citation>
    <scope>NUCLEOTIDE SEQUENCE [LARGE SCALE GENOMIC DNA]</scope>
    <source>
        <strain evidence="10">DSM 12680 / TGB-C1</strain>
    </source>
</reference>
<dbReference type="eggNOG" id="COG4974">
    <property type="taxonomic scope" value="Bacteria"/>
</dbReference>
<sequence length="280" mass="32118">MSFSTFLNELNRGTARAYREDLLDFSRWFAETNGESLEPHLVTSIDLKEYQSHMILNRGLKPATVNRRMAAIRAWMRWCQEQGLIENLPRWPKRAAQVQHAPKALSKREQERFLRAVEKEGNRRDVALIGLMLFAGLRVGEAARVRVSDVSISDRKGKVSITGKGMKHREVPLGFDARNMVRDWLNHQAQHAQQEWLFPGQNGGHISARAVQHMIKKYAWQARIEPQKITPHVLRHTFATNLLRDGVDLVTVAALLGHSRLDTTARYTLPSYSHMENVVE</sequence>
<keyword evidence="3" id="KW-0229">DNA integration</keyword>
<dbReference type="InterPro" id="IPR011010">
    <property type="entry name" value="DNA_brk_join_enz"/>
</dbReference>
<dbReference type="Gene3D" id="1.10.443.10">
    <property type="entry name" value="Intergrase catalytic core"/>
    <property type="match status" value="1"/>
</dbReference>
<dbReference type="InterPro" id="IPR002104">
    <property type="entry name" value="Integrase_catalytic"/>
</dbReference>
<feature type="domain" description="Tyr recombinase" evidence="7">
    <location>
        <begin position="100"/>
        <end position="280"/>
    </location>
</feature>
<dbReference type="InterPro" id="IPR004107">
    <property type="entry name" value="Integrase_SAM-like_N"/>
</dbReference>
<name>D7CPB7_SYNLT</name>
<evidence type="ECO:0000256" key="1">
    <source>
        <dbReference type="ARBA" id="ARBA00003283"/>
    </source>
</evidence>
<proteinExistence type="inferred from homology"/>
<feature type="domain" description="Core-binding (CB)" evidence="8">
    <location>
        <begin position="1"/>
        <end position="80"/>
    </location>
</feature>
<evidence type="ECO:0000313" key="9">
    <source>
        <dbReference type="EMBL" id="ADI02552.1"/>
    </source>
</evidence>
<dbReference type="Pfam" id="PF02899">
    <property type="entry name" value="Phage_int_SAM_1"/>
    <property type="match status" value="1"/>
</dbReference>
<dbReference type="RefSeq" id="WP_013175954.1">
    <property type="nucleotide sequence ID" value="NC_014220.1"/>
</dbReference>
<dbReference type="AlphaFoldDB" id="D7CPB7"/>
<evidence type="ECO:0000256" key="2">
    <source>
        <dbReference type="ARBA" id="ARBA00008857"/>
    </source>
</evidence>
<dbReference type="PROSITE" id="PS51900">
    <property type="entry name" value="CB"/>
    <property type="match status" value="1"/>
</dbReference>
<accession>D7CPB7</accession>
<evidence type="ECO:0000256" key="3">
    <source>
        <dbReference type="ARBA" id="ARBA00022908"/>
    </source>
</evidence>
<keyword evidence="10" id="KW-1185">Reference proteome</keyword>
<evidence type="ECO:0000313" key="10">
    <source>
        <dbReference type="Proteomes" id="UP000000378"/>
    </source>
</evidence>
<dbReference type="SUPFAM" id="SSF56349">
    <property type="entry name" value="DNA breaking-rejoining enzymes"/>
    <property type="match status" value="1"/>
</dbReference>
<keyword evidence="4 6" id="KW-0238">DNA-binding</keyword>
<dbReference type="STRING" id="643648.Slip_1797"/>
<evidence type="ECO:0000256" key="4">
    <source>
        <dbReference type="ARBA" id="ARBA00023125"/>
    </source>
</evidence>
<dbReference type="Gene3D" id="1.10.150.130">
    <property type="match status" value="1"/>
</dbReference>
<dbReference type="Proteomes" id="UP000000378">
    <property type="component" value="Chromosome"/>
</dbReference>
<dbReference type="PROSITE" id="PS51898">
    <property type="entry name" value="TYR_RECOMBINASE"/>
    <property type="match status" value="1"/>
</dbReference>
<dbReference type="Pfam" id="PF00589">
    <property type="entry name" value="Phage_integrase"/>
    <property type="match status" value="1"/>
</dbReference>
<dbReference type="HOGENOM" id="CLU_027562_9_2_9"/>
<dbReference type="EMBL" id="CP002048">
    <property type="protein sequence ID" value="ADI02552.1"/>
    <property type="molecule type" value="Genomic_DNA"/>
</dbReference>
<gene>
    <name evidence="9" type="ordered locus">Slip_1797</name>
</gene>
<dbReference type="PANTHER" id="PTHR30349:SF88">
    <property type="entry name" value="BLL1584 PROTEIN"/>
    <property type="match status" value="1"/>
</dbReference>
<reference evidence="9 10" key="2">
    <citation type="journal article" date="2010" name="Stand. Genomic Sci.">
        <title>Complete genome sequence of Syntrophothermus lipocalidus type strain (TGB-C1).</title>
        <authorList>
            <person name="Djao O.D."/>
            <person name="Zhang X."/>
            <person name="Lucas S."/>
            <person name="Lapidus A."/>
            <person name="Del Rio T.G."/>
            <person name="Nolan M."/>
            <person name="Tice H."/>
            <person name="Cheng J.F."/>
            <person name="Han C."/>
            <person name="Tapia R."/>
            <person name="Goodwin L."/>
            <person name="Pitluck S."/>
            <person name="Liolios K."/>
            <person name="Ivanova N."/>
            <person name="Mavromatis K."/>
            <person name="Mikhailova N."/>
            <person name="Ovchinnikova G."/>
            <person name="Pati A."/>
            <person name="Brambilla E."/>
            <person name="Chen A."/>
            <person name="Palaniappan K."/>
            <person name="Land M."/>
            <person name="Hauser L."/>
            <person name="Chang Y.J."/>
            <person name="Jeffries C.D."/>
            <person name="Rohde M."/>
            <person name="Sikorski J."/>
            <person name="Spring S."/>
            <person name="Goker M."/>
            <person name="Detter J.C."/>
            <person name="Woyke T."/>
            <person name="Bristow J."/>
            <person name="Eisen J.A."/>
            <person name="Markowitz V."/>
            <person name="Hugenholtz P."/>
            <person name="Kyrpides N.C."/>
            <person name="Klenk H.P."/>
        </authorList>
    </citation>
    <scope>NUCLEOTIDE SEQUENCE [LARGE SCALE GENOMIC DNA]</scope>
    <source>
        <strain evidence="10">DSM 12680 / TGB-C1</strain>
    </source>
</reference>
<dbReference type="InterPro" id="IPR044068">
    <property type="entry name" value="CB"/>
</dbReference>
<comment type="function">
    <text evidence="1">Site-specific tyrosine recombinase, which acts by catalyzing the cutting and rejoining of the recombining DNA molecules.</text>
</comment>
<dbReference type="InterPro" id="IPR050090">
    <property type="entry name" value="Tyrosine_recombinase_XerCD"/>
</dbReference>
<keyword evidence="5" id="KW-0233">DNA recombination</keyword>
<organism evidence="9 10">
    <name type="scientific">Syntrophothermus lipocalidus (strain DSM 12680 / TGB-C1)</name>
    <dbReference type="NCBI Taxonomy" id="643648"/>
    <lineage>
        <taxon>Bacteria</taxon>
        <taxon>Bacillati</taxon>
        <taxon>Bacillota</taxon>
        <taxon>Clostridia</taxon>
        <taxon>Eubacteriales</taxon>
        <taxon>Syntrophomonadaceae</taxon>
        <taxon>Syntrophothermus</taxon>
    </lineage>
</organism>
<evidence type="ECO:0000256" key="5">
    <source>
        <dbReference type="ARBA" id="ARBA00023172"/>
    </source>
</evidence>
<evidence type="ECO:0000259" key="7">
    <source>
        <dbReference type="PROSITE" id="PS51898"/>
    </source>
</evidence>
<evidence type="ECO:0000256" key="6">
    <source>
        <dbReference type="PROSITE-ProRule" id="PRU01248"/>
    </source>
</evidence>
<comment type="similarity">
    <text evidence="2">Belongs to the 'phage' integrase family.</text>
</comment>
<dbReference type="KEGG" id="slp:Slip_1797"/>
<protein>
    <submittedName>
        <fullName evidence="9">Integrase family protein</fullName>
    </submittedName>
</protein>
<dbReference type="GO" id="GO:0003677">
    <property type="term" value="F:DNA binding"/>
    <property type="evidence" value="ECO:0007669"/>
    <property type="project" value="UniProtKB-UniRule"/>
</dbReference>